<dbReference type="Pfam" id="PF03748">
    <property type="entry name" value="FliL"/>
    <property type="match status" value="1"/>
</dbReference>
<name>A0A1H9HUK8_9GAMM</name>
<comment type="similarity">
    <text evidence="3 11">Belongs to the FliL family.</text>
</comment>
<evidence type="ECO:0000256" key="2">
    <source>
        <dbReference type="ARBA" id="ARBA00004162"/>
    </source>
</evidence>
<keyword evidence="12" id="KW-0282">Flagellum</keyword>
<dbReference type="InterPro" id="IPR005503">
    <property type="entry name" value="FliL"/>
</dbReference>
<keyword evidence="9 11" id="KW-1133">Transmembrane helix</keyword>
<keyword evidence="11" id="KW-0997">Cell inner membrane</keyword>
<dbReference type="PANTHER" id="PTHR35091">
    <property type="entry name" value="FLAGELLAR PROTEIN FLIL"/>
    <property type="match status" value="1"/>
</dbReference>
<reference evidence="13" key="1">
    <citation type="submission" date="2016-10" db="EMBL/GenBank/DDBJ databases">
        <authorList>
            <person name="Varghese N."/>
            <person name="Submissions S."/>
        </authorList>
    </citation>
    <scope>NUCLEOTIDE SEQUENCE [LARGE SCALE GENOMIC DNA]</scope>
    <source>
        <strain evidence="13">8N4</strain>
    </source>
</reference>
<dbReference type="PROSITE" id="PS51257">
    <property type="entry name" value="PROKAR_LIPOPROTEIN"/>
    <property type="match status" value="1"/>
</dbReference>
<evidence type="ECO:0000256" key="11">
    <source>
        <dbReference type="RuleBase" id="RU364125"/>
    </source>
</evidence>
<evidence type="ECO:0000256" key="10">
    <source>
        <dbReference type="ARBA" id="ARBA00023136"/>
    </source>
</evidence>
<dbReference type="Proteomes" id="UP000242515">
    <property type="component" value="Unassembled WGS sequence"/>
</dbReference>
<evidence type="ECO:0000256" key="3">
    <source>
        <dbReference type="ARBA" id="ARBA00008281"/>
    </source>
</evidence>
<proteinExistence type="inferred from homology"/>
<dbReference type="NCBIfam" id="NF005435">
    <property type="entry name" value="PRK07021.1"/>
    <property type="match status" value="1"/>
</dbReference>
<evidence type="ECO:0000256" key="8">
    <source>
        <dbReference type="ARBA" id="ARBA00022779"/>
    </source>
</evidence>
<keyword evidence="12" id="KW-0966">Cell projection</keyword>
<comment type="subcellular location">
    <subcellularLocation>
        <location evidence="11">Cell inner membrane</location>
    </subcellularLocation>
    <subcellularLocation>
        <location evidence="2">Cell membrane</location>
        <topology evidence="2">Single-pass membrane protein</topology>
    </subcellularLocation>
</comment>
<protein>
    <recommendedName>
        <fullName evidence="4 11">Flagellar protein FliL</fullName>
    </recommendedName>
</protein>
<dbReference type="AlphaFoldDB" id="A0A1H9HUK8"/>
<evidence type="ECO:0000256" key="5">
    <source>
        <dbReference type="ARBA" id="ARBA00022475"/>
    </source>
</evidence>
<evidence type="ECO:0000256" key="6">
    <source>
        <dbReference type="ARBA" id="ARBA00022500"/>
    </source>
</evidence>
<organism evidence="12 13">
    <name type="scientific">Rosenbergiella nectarea</name>
    <dbReference type="NCBI Taxonomy" id="988801"/>
    <lineage>
        <taxon>Bacteria</taxon>
        <taxon>Pseudomonadati</taxon>
        <taxon>Pseudomonadota</taxon>
        <taxon>Gammaproteobacteria</taxon>
        <taxon>Enterobacterales</taxon>
        <taxon>Erwiniaceae</taxon>
        <taxon>Rosenbergiella</taxon>
    </lineage>
</organism>
<evidence type="ECO:0000313" key="12">
    <source>
        <dbReference type="EMBL" id="SEQ65957.1"/>
    </source>
</evidence>
<dbReference type="RefSeq" id="WP_092674978.1">
    <property type="nucleotide sequence ID" value="NZ_FOGC01000005.1"/>
</dbReference>
<evidence type="ECO:0000256" key="4">
    <source>
        <dbReference type="ARBA" id="ARBA00021812"/>
    </source>
</evidence>
<keyword evidence="7 11" id="KW-0812">Transmembrane</keyword>
<evidence type="ECO:0000256" key="9">
    <source>
        <dbReference type="ARBA" id="ARBA00022989"/>
    </source>
</evidence>
<keyword evidence="5" id="KW-1003">Cell membrane</keyword>
<evidence type="ECO:0000313" key="13">
    <source>
        <dbReference type="Proteomes" id="UP000242515"/>
    </source>
</evidence>
<dbReference type="PANTHER" id="PTHR35091:SF2">
    <property type="entry name" value="FLAGELLAR PROTEIN FLIL"/>
    <property type="match status" value="1"/>
</dbReference>
<comment type="function">
    <text evidence="1 11">Controls the rotational direction of flagella during chemotaxis.</text>
</comment>
<dbReference type="OrthoDB" id="2087278at2"/>
<dbReference type="GO" id="GO:0009425">
    <property type="term" value="C:bacterial-type flagellum basal body"/>
    <property type="evidence" value="ECO:0007669"/>
    <property type="project" value="InterPro"/>
</dbReference>
<dbReference type="GO" id="GO:0071978">
    <property type="term" value="P:bacterial-type flagellum-dependent swarming motility"/>
    <property type="evidence" value="ECO:0007669"/>
    <property type="project" value="TreeGrafter"/>
</dbReference>
<sequence>MSTKSESPKKSARKWIIILIVIVLIACGAAGYAVWKLRALTTSPPTQTLTQVPEEITVPQPLFYPLDPFTVNLVESASQDERVLYVGFTLRLKDMHTEERLVKYLPEVRSRILLLLSHQAQSALQTEEGKTALSAEIKKVLKPPFAPGLPEQDIADILYTTFILR</sequence>
<keyword evidence="8 11" id="KW-0283">Flagellar rotation</keyword>
<keyword evidence="6 11" id="KW-0145">Chemotaxis</keyword>
<dbReference type="EMBL" id="FOGC01000005">
    <property type="protein sequence ID" value="SEQ65957.1"/>
    <property type="molecule type" value="Genomic_DNA"/>
</dbReference>
<evidence type="ECO:0000256" key="7">
    <source>
        <dbReference type="ARBA" id="ARBA00022692"/>
    </source>
</evidence>
<evidence type="ECO:0000256" key="1">
    <source>
        <dbReference type="ARBA" id="ARBA00002254"/>
    </source>
</evidence>
<accession>A0A1H9HUK8</accession>
<dbReference type="GO" id="GO:0005886">
    <property type="term" value="C:plasma membrane"/>
    <property type="evidence" value="ECO:0007669"/>
    <property type="project" value="UniProtKB-SubCell"/>
</dbReference>
<dbReference type="STRING" id="988801.SAMN05216522_10571"/>
<gene>
    <name evidence="12" type="ORF">SAMN05216522_10571</name>
</gene>
<keyword evidence="12" id="KW-0969">Cilium</keyword>
<keyword evidence="13" id="KW-1185">Reference proteome</keyword>
<keyword evidence="10 11" id="KW-0472">Membrane</keyword>
<feature type="transmembrane region" description="Helical" evidence="11">
    <location>
        <begin position="12"/>
        <end position="35"/>
    </location>
</feature>
<dbReference type="GO" id="GO:0006935">
    <property type="term" value="P:chemotaxis"/>
    <property type="evidence" value="ECO:0007669"/>
    <property type="project" value="UniProtKB-KW"/>
</dbReference>